<evidence type="ECO:0000256" key="4">
    <source>
        <dbReference type="ARBA" id="ARBA00022490"/>
    </source>
</evidence>
<evidence type="ECO:0000256" key="6">
    <source>
        <dbReference type="ARBA" id="ARBA00022840"/>
    </source>
</evidence>
<protein>
    <recommendedName>
        <fullName evidence="3">T-complex protein 1 subunit gamma</fullName>
    </recommendedName>
</protein>
<keyword evidence="5 8" id="KW-0547">Nucleotide-binding</keyword>
<dbReference type="Gene3D" id="1.10.560.10">
    <property type="entry name" value="GroEL-like equatorial domain"/>
    <property type="match status" value="1"/>
</dbReference>
<dbReference type="PaxDb" id="2903-EOD12874"/>
<dbReference type="EnsemblProtists" id="EOD12874">
    <property type="protein sequence ID" value="EOD12874"/>
    <property type="gene ID" value="EMIHUDRAFT_44977"/>
</dbReference>
<dbReference type="OMA" id="WVFIARI"/>
<dbReference type="STRING" id="2903.R1DVU8"/>
<dbReference type="Pfam" id="PF00118">
    <property type="entry name" value="Cpn60_TCP1"/>
    <property type="match status" value="1"/>
</dbReference>
<keyword evidence="6 8" id="KW-0067">ATP-binding</keyword>
<evidence type="ECO:0000256" key="3">
    <source>
        <dbReference type="ARBA" id="ARBA00017187"/>
    </source>
</evidence>
<dbReference type="GO" id="GO:0005524">
    <property type="term" value="F:ATP binding"/>
    <property type="evidence" value="ECO:0007669"/>
    <property type="project" value="UniProtKB-KW"/>
</dbReference>
<dbReference type="RefSeq" id="XP_005765303.1">
    <property type="nucleotide sequence ID" value="XM_005765246.1"/>
</dbReference>
<sequence length="195" mass="21231">PIMVMNQQVQRETGRKAQMSNIAAGKAVSEIIRTTLGPRSMLKMLLDPMGGIVMTNDGNSILREVDVSHPAAKSMIELSRAQDEEVGDGTTSVIVLAGEYLNLAAPLLERQLHPTTICNGYLKALDDAVATLDKVSRPVDMADTEELTRLACTGTKFISQFSDMLIQLSLDAVKTVFLDDGGRKELDIKRRASLD</sequence>
<dbReference type="PROSITE" id="PS00995">
    <property type="entry name" value="TCP1_3"/>
    <property type="match status" value="1"/>
</dbReference>
<reference evidence="10" key="1">
    <citation type="journal article" date="2013" name="Nature">
        <title>Pan genome of the phytoplankton Emiliania underpins its global distribution.</title>
        <authorList>
            <person name="Read B.A."/>
            <person name="Kegel J."/>
            <person name="Klute M.J."/>
            <person name="Kuo A."/>
            <person name="Lefebvre S.C."/>
            <person name="Maumus F."/>
            <person name="Mayer C."/>
            <person name="Miller J."/>
            <person name="Monier A."/>
            <person name="Salamov A."/>
            <person name="Young J."/>
            <person name="Aguilar M."/>
            <person name="Claverie J.M."/>
            <person name="Frickenhaus S."/>
            <person name="Gonzalez K."/>
            <person name="Herman E.K."/>
            <person name="Lin Y.C."/>
            <person name="Napier J."/>
            <person name="Ogata H."/>
            <person name="Sarno A.F."/>
            <person name="Shmutz J."/>
            <person name="Schroeder D."/>
            <person name="de Vargas C."/>
            <person name="Verret F."/>
            <person name="von Dassow P."/>
            <person name="Valentin K."/>
            <person name="Van de Peer Y."/>
            <person name="Wheeler G."/>
            <person name="Dacks J.B."/>
            <person name="Delwiche C.F."/>
            <person name="Dyhrman S.T."/>
            <person name="Glockner G."/>
            <person name="John U."/>
            <person name="Richards T."/>
            <person name="Worden A.Z."/>
            <person name="Zhang X."/>
            <person name="Grigoriev I.V."/>
            <person name="Allen A.E."/>
            <person name="Bidle K."/>
            <person name="Borodovsky M."/>
            <person name="Bowler C."/>
            <person name="Brownlee C."/>
            <person name="Cock J.M."/>
            <person name="Elias M."/>
            <person name="Gladyshev V.N."/>
            <person name="Groth M."/>
            <person name="Guda C."/>
            <person name="Hadaegh A."/>
            <person name="Iglesias-Rodriguez M.D."/>
            <person name="Jenkins J."/>
            <person name="Jones B.M."/>
            <person name="Lawson T."/>
            <person name="Leese F."/>
            <person name="Lindquist E."/>
            <person name="Lobanov A."/>
            <person name="Lomsadze A."/>
            <person name="Malik S.B."/>
            <person name="Marsh M.E."/>
            <person name="Mackinder L."/>
            <person name="Mock T."/>
            <person name="Mueller-Roeber B."/>
            <person name="Pagarete A."/>
            <person name="Parker M."/>
            <person name="Probert I."/>
            <person name="Quesneville H."/>
            <person name="Raines C."/>
            <person name="Rensing S.A."/>
            <person name="Riano-Pachon D.M."/>
            <person name="Richier S."/>
            <person name="Rokitta S."/>
            <person name="Shiraiwa Y."/>
            <person name="Soanes D.M."/>
            <person name="van der Giezen M."/>
            <person name="Wahlund T.M."/>
            <person name="Williams B."/>
            <person name="Wilson W."/>
            <person name="Wolfe G."/>
            <person name="Wurch L.L."/>
        </authorList>
    </citation>
    <scope>NUCLEOTIDE SEQUENCE</scope>
</reference>
<dbReference type="PANTHER" id="PTHR11353">
    <property type="entry name" value="CHAPERONIN"/>
    <property type="match status" value="1"/>
</dbReference>
<keyword evidence="7 8" id="KW-0143">Chaperone</keyword>
<name>A0A0D3INN9_EMIH1</name>
<evidence type="ECO:0000256" key="2">
    <source>
        <dbReference type="ARBA" id="ARBA00008020"/>
    </source>
</evidence>
<dbReference type="HOGENOM" id="CLU_008891_2_0_1"/>
<evidence type="ECO:0000256" key="1">
    <source>
        <dbReference type="ARBA" id="ARBA00004496"/>
    </source>
</evidence>
<dbReference type="GO" id="GO:0016887">
    <property type="term" value="F:ATP hydrolysis activity"/>
    <property type="evidence" value="ECO:0007669"/>
    <property type="project" value="InterPro"/>
</dbReference>
<dbReference type="eggNOG" id="KOG0364">
    <property type="taxonomic scope" value="Eukaryota"/>
</dbReference>
<dbReference type="PRINTS" id="PR00304">
    <property type="entry name" value="TCOMPLEXTCP1"/>
</dbReference>
<reference evidence="9" key="2">
    <citation type="submission" date="2024-10" db="UniProtKB">
        <authorList>
            <consortium name="EnsemblProtists"/>
        </authorList>
    </citation>
    <scope>IDENTIFICATION</scope>
</reference>
<evidence type="ECO:0000313" key="9">
    <source>
        <dbReference type="EnsemblProtists" id="EOD12874"/>
    </source>
</evidence>
<dbReference type="PROSITE" id="PS00750">
    <property type="entry name" value="TCP1_1"/>
    <property type="match status" value="1"/>
</dbReference>
<dbReference type="GO" id="GO:0005737">
    <property type="term" value="C:cytoplasm"/>
    <property type="evidence" value="ECO:0007669"/>
    <property type="project" value="UniProtKB-SubCell"/>
</dbReference>
<dbReference type="GeneID" id="17259027"/>
<dbReference type="GO" id="GO:0051082">
    <property type="term" value="F:unfolded protein binding"/>
    <property type="evidence" value="ECO:0007669"/>
    <property type="project" value="InterPro"/>
</dbReference>
<dbReference type="SUPFAM" id="SSF48592">
    <property type="entry name" value="GroEL equatorial domain-like"/>
    <property type="match status" value="1"/>
</dbReference>
<dbReference type="InterPro" id="IPR002423">
    <property type="entry name" value="Cpn60/GroEL/TCP-1"/>
</dbReference>
<keyword evidence="4" id="KW-0963">Cytoplasm</keyword>
<comment type="similarity">
    <text evidence="2 8">Belongs to the TCP-1 chaperonin family.</text>
</comment>
<dbReference type="AlphaFoldDB" id="A0A0D3INN9"/>
<proteinExistence type="inferred from homology"/>
<dbReference type="KEGG" id="ehx:EMIHUDRAFT_44977"/>
<dbReference type="GO" id="GO:0140662">
    <property type="term" value="F:ATP-dependent protein folding chaperone"/>
    <property type="evidence" value="ECO:0007669"/>
    <property type="project" value="InterPro"/>
</dbReference>
<dbReference type="InterPro" id="IPR002194">
    <property type="entry name" value="Chaperonin_TCP-1_CS"/>
</dbReference>
<accession>A0A0D3INN9</accession>
<evidence type="ECO:0000256" key="7">
    <source>
        <dbReference type="ARBA" id="ARBA00023186"/>
    </source>
</evidence>
<dbReference type="InterPro" id="IPR027413">
    <property type="entry name" value="GROEL-like_equatorial_sf"/>
</dbReference>
<evidence type="ECO:0000256" key="5">
    <source>
        <dbReference type="ARBA" id="ARBA00022741"/>
    </source>
</evidence>
<organism evidence="9 10">
    <name type="scientific">Emiliania huxleyi (strain CCMP1516)</name>
    <dbReference type="NCBI Taxonomy" id="280463"/>
    <lineage>
        <taxon>Eukaryota</taxon>
        <taxon>Haptista</taxon>
        <taxon>Haptophyta</taxon>
        <taxon>Prymnesiophyceae</taxon>
        <taxon>Isochrysidales</taxon>
        <taxon>Noelaerhabdaceae</taxon>
        <taxon>Emiliania</taxon>
    </lineage>
</organism>
<dbReference type="Proteomes" id="UP000013827">
    <property type="component" value="Unassembled WGS sequence"/>
</dbReference>
<dbReference type="InterPro" id="IPR017998">
    <property type="entry name" value="Chaperone_TCP-1"/>
</dbReference>
<evidence type="ECO:0000313" key="10">
    <source>
        <dbReference type="Proteomes" id="UP000013827"/>
    </source>
</evidence>
<dbReference type="FunFam" id="1.10.560.10:FF:000085">
    <property type="entry name" value="T-complex protein 1 subunit gamma"/>
    <property type="match status" value="1"/>
</dbReference>
<evidence type="ECO:0000256" key="8">
    <source>
        <dbReference type="RuleBase" id="RU004187"/>
    </source>
</evidence>
<keyword evidence="10" id="KW-1185">Reference proteome</keyword>
<comment type="subcellular location">
    <subcellularLocation>
        <location evidence="1">Cytoplasm</location>
    </subcellularLocation>
</comment>